<evidence type="ECO:0000313" key="4">
    <source>
        <dbReference type="Proteomes" id="UP000030889"/>
    </source>
</evidence>
<accession>A0ABR4YJF9</accession>
<evidence type="ECO:0000259" key="1">
    <source>
        <dbReference type="Pfam" id="PF00534"/>
    </source>
</evidence>
<dbReference type="Pfam" id="PF00534">
    <property type="entry name" value="Glycos_transf_1"/>
    <property type="match status" value="1"/>
</dbReference>
<dbReference type="Pfam" id="PF13439">
    <property type="entry name" value="Glyco_transf_4"/>
    <property type="match status" value="1"/>
</dbReference>
<evidence type="ECO:0008006" key="5">
    <source>
        <dbReference type="Google" id="ProtNLM"/>
    </source>
</evidence>
<reference evidence="3 4" key="1">
    <citation type="submission" date="2014-09" db="EMBL/GenBank/DDBJ databases">
        <title>Alistipes sp. 627, sp. nov., a novel member of the family Rikenellaceae isolated from human faeces.</title>
        <authorList>
            <person name="Shkoporov A.N."/>
            <person name="Chaplin A.V."/>
            <person name="Motuzova O.V."/>
            <person name="Kafarskaia L.I."/>
            <person name="Khokhlova E.V."/>
            <person name="Efimov B.A."/>
        </authorList>
    </citation>
    <scope>NUCLEOTIDE SEQUENCE [LARGE SCALE GENOMIC DNA]</scope>
    <source>
        <strain evidence="3 4">627</strain>
    </source>
</reference>
<name>A0ABR4YJF9_9BACT</name>
<dbReference type="Proteomes" id="UP000030889">
    <property type="component" value="Unassembled WGS sequence"/>
</dbReference>
<dbReference type="EMBL" id="JRGF01000004">
    <property type="protein sequence ID" value="KHE42395.1"/>
    <property type="molecule type" value="Genomic_DNA"/>
</dbReference>
<feature type="domain" description="Glycosyl transferase family 1" evidence="1">
    <location>
        <begin position="182"/>
        <end position="345"/>
    </location>
</feature>
<evidence type="ECO:0000259" key="2">
    <source>
        <dbReference type="Pfam" id="PF13439"/>
    </source>
</evidence>
<keyword evidence="4" id="KW-1185">Reference proteome</keyword>
<dbReference type="RefSeq" id="WP_035472489.1">
    <property type="nucleotide sequence ID" value="NZ_JRGF01000004.1"/>
</dbReference>
<comment type="caution">
    <text evidence="3">The sequence shown here is derived from an EMBL/GenBank/DDBJ whole genome shotgun (WGS) entry which is preliminary data.</text>
</comment>
<organism evidence="3 4">
    <name type="scientific">Alistipes inops</name>
    <dbReference type="NCBI Taxonomy" id="1501391"/>
    <lineage>
        <taxon>Bacteria</taxon>
        <taxon>Pseudomonadati</taxon>
        <taxon>Bacteroidota</taxon>
        <taxon>Bacteroidia</taxon>
        <taxon>Bacteroidales</taxon>
        <taxon>Rikenellaceae</taxon>
        <taxon>Alistipes</taxon>
    </lineage>
</organism>
<evidence type="ECO:0000313" key="3">
    <source>
        <dbReference type="EMBL" id="KHE42395.1"/>
    </source>
</evidence>
<dbReference type="SUPFAM" id="SSF53756">
    <property type="entry name" value="UDP-Glycosyltransferase/glycogen phosphorylase"/>
    <property type="match status" value="1"/>
</dbReference>
<feature type="domain" description="Glycosyltransferase subfamily 4-like N-terminal" evidence="2">
    <location>
        <begin position="18"/>
        <end position="170"/>
    </location>
</feature>
<proteinExistence type="predicted"/>
<protein>
    <recommendedName>
        <fullName evidence="5">Glycosyltransferase family 1 protein</fullName>
    </recommendedName>
</protein>
<sequence>MTERGKQTVVQVFASAGWGGGEQYVYDLAERLQREGYGVQLVSRESEVIRRKTASLGCPLVQFPLRSRFGLRSILKMKRLIESVEADIVHTHQFKDTFIALFARALSDRKPKVILTRHLVRPAKRNFLYSYLYRRTDRIVFVSELARRVFLSSSPKIAARSVTVIHNSIPPCRLQTGGVVLRQRYGIPPDTVVVAYAGRLHPEKGVEVLLDAAALLKSEDFVLLVAGQGEPVYEQRLRDRAKALGLDGKVVFTGFLDDVPQFMRQVDIGVVPTVGQEAFGLTVLEFMQAGRAVITTDNGAQPEFVASGTDGILIPPSDAEALAAALRGLIRNRELRELLGAAARKKAEEALSYEHFFREITAVYRDRS</sequence>
<dbReference type="InterPro" id="IPR001296">
    <property type="entry name" value="Glyco_trans_1"/>
</dbReference>
<dbReference type="Gene3D" id="3.40.50.2000">
    <property type="entry name" value="Glycogen Phosphorylase B"/>
    <property type="match status" value="2"/>
</dbReference>
<dbReference type="PANTHER" id="PTHR12526">
    <property type="entry name" value="GLYCOSYLTRANSFERASE"/>
    <property type="match status" value="1"/>
</dbReference>
<dbReference type="InterPro" id="IPR028098">
    <property type="entry name" value="Glyco_trans_4-like_N"/>
</dbReference>
<gene>
    <name evidence="3" type="ORF">LG35_03940</name>
</gene>
<dbReference type="CDD" id="cd03801">
    <property type="entry name" value="GT4_PimA-like"/>
    <property type="match status" value="1"/>
</dbReference>